<dbReference type="EMBL" id="JAAXKZ010000177">
    <property type="protein sequence ID" value="NMH95339.1"/>
    <property type="molecule type" value="Genomic_DNA"/>
</dbReference>
<protein>
    <submittedName>
        <fullName evidence="2">DUF1801 domain-containing protein</fullName>
    </submittedName>
</protein>
<gene>
    <name evidence="2" type="ORF">HF519_28060</name>
</gene>
<dbReference type="InterPro" id="IPR014922">
    <property type="entry name" value="YdhG-like"/>
</dbReference>
<evidence type="ECO:0000313" key="2">
    <source>
        <dbReference type="EMBL" id="NMH95339.1"/>
    </source>
</evidence>
<dbReference type="Gene3D" id="3.90.1150.200">
    <property type="match status" value="1"/>
</dbReference>
<name>A0A848DS77_9PSEU</name>
<dbReference type="AlphaFoldDB" id="A0A848DS77"/>
<sequence>MQGTSDAATHDAYIDALDEPRRSDIRELHELIRATVPQLEPTMQFRMLGYGRYHYRYASGREGDWMLVGLASNKRYISLYVTAVGPDGRYLAEAYADRLPKASIGRSCIRVQRAADLDRDVLARLLAEAAANPPGELC</sequence>
<evidence type="ECO:0000313" key="3">
    <source>
        <dbReference type="Proteomes" id="UP000586918"/>
    </source>
</evidence>
<feature type="domain" description="YdhG-like" evidence="1">
    <location>
        <begin position="21"/>
        <end position="129"/>
    </location>
</feature>
<reference evidence="2 3" key="1">
    <citation type="submission" date="2020-04" db="EMBL/GenBank/DDBJ databases">
        <authorList>
            <person name="Klaysubun C."/>
            <person name="Duangmal K."/>
            <person name="Lipun K."/>
        </authorList>
    </citation>
    <scope>NUCLEOTIDE SEQUENCE [LARGE SCALE GENOMIC DNA]</scope>
    <source>
        <strain evidence="2 3">DSM 45300</strain>
    </source>
</reference>
<accession>A0A848DS77</accession>
<dbReference type="SUPFAM" id="SSF159888">
    <property type="entry name" value="YdhG-like"/>
    <property type="match status" value="1"/>
</dbReference>
<comment type="caution">
    <text evidence="2">The sequence shown here is derived from an EMBL/GenBank/DDBJ whole genome shotgun (WGS) entry which is preliminary data.</text>
</comment>
<keyword evidence="3" id="KW-1185">Reference proteome</keyword>
<evidence type="ECO:0000259" key="1">
    <source>
        <dbReference type="Pfam" id="PF08818"/>
    </source>
</evidence>
<dbReference type="RefSeq" id="WP_169415998.1">
    <property type="nucleotide sequence ID" value="NZ_JAAXKZ010000177.1"/>
</dbReference>
<organism evidence="2 3">
    <name type="scientific">Pseudonocardia bannensis</name>
    <dbReference type="NCBI Taxonomy" id="630973"/>
    <lineage>
        <taxon>Bacteria</taxon>
        <taxon>Bacillati</taxon>
        <taxon>Actinomycetota</taxon>
        <taxon>Actinomycetes</taxon>
        <taxon>Pseudonocardiales</taxon>
        <taxon>Pseudonocardiaceae</taxon>
        <taxon>Pseudonocardia</taxon>
    </lineage>
</organism>
<dbReference type="Proteomes" id="UP000586918">
    <property type="component" value="Unassembled WGS sequence"/>
</dbReference>
<proteinExistence type="predicted"/>
<dbReference type="Pfam" id="PF08818">
    <property type="entry name" value="DUF1801"/>
    <property type="match status" value="1"/>
</dbReference>